<proteinExistence type="predicted"/>
<dbReference type="KEGG" id="spaa:SPAPADRAFT_60223"/>
<keyword evidence="3" id="KW-1185">Reference proteome</keyword>
<dbReference type="EMBL" id="GL996501">
    <property type="protein sequence ID" value="EGW32878.1"/>
    <property type="molecule type" value="Genomic_DNA"/>
</dbReference>
<accession>G3AK68</accession>
<evidence type="ECO:0000313" key="3">
    <source>
        <dbReference type="Proteomes" id="UP000000709"/>
    </source>
</evidence>
<dbReference type="InParanoid" id="G3AK68"/>
<reference evidence="2 3" key="1">
    <citation type="journal article" date="2011" name="Proc. Natl. Acad. Sci. U.S.A.">
        <title>Comparative genomics of xylose-fermenting fungi for enhanced biofuel production.</title>
        <authorList>
            <person name="Wohlbach D.J."/>
            <person name="Kuo A."/>
            <person name="Sato T.K."/>
            <person name="Potts K.M."/>
            <person name="Salamov A.A."/>
            <person name="LaButti K.M."/>
            <person name="Sun H."/>
            <person name="Clum A."/>
            <person name="Pangilinan J.L."/>
            <person name="Lindquist E.A."/>
            <person name="Lucas S."/>
            <person name="Lapidus A."/>
            <person name="Jin M."/>
            <person name="Gunawan C."/>
            <person name="Balan V."/>
            <person name="Dale B.E."/>
            <person name="Jeffries T.W."/>
            <person name="Zinkel R."/>
            <person name="Barry K.W."/>
            <person name="Grigoriev I.V."/>
            <person name="Gasch A.P."/>
        </authorList>
    </citation>
    <scope>NUCLEOTIDE SEQUENCE [LARGE SCALE GENOMIC DNA]</scope>
    <source>
        <strain evidence="3">NRRL Y-27907 / 11-Y1</strain>
    </source>
</reference>
<feature type="region of interest" description="Disordered" evidence="1">
    <location>
        <begin position="24"/>
        <end position="59"/>
    </location>
</feature>
<gene>
    <name evidence="2" type="ORF">SPAPADRAFT_60223</name>
</gene>
<dbReference type="PROSITE" id="PS51257">
    <property type="entry name" value="PROKAR_LIPOPROTEIN"/>
    <property type="match status" value="1"/>
</dbReference>
<dbReference type="GeneID" id="18873281"/>
<dbReference type="Proteomes" id="UP000000709">
    <property type="component" value="Unassembled WGS sequence"/>
</dbReference>
<name>G3AK68_SPAPN</name>
<feature type="compositionally biased region" description="Low complexity" evidence="1">
    <location>
        <begin position="30"/>
        <end position="40"/>
    </location>
</feature>
<sequence>MGFCKHSSRQPPVPFSSAVLSCPSIHRDSSSSSSSATAASPLRAPRLNGSDTVLTPIIV</sequence>
<dbReference type="AlphaFoldDB" id="G3AK68"/>
<organism evidence="3">
    <name type="scientific">Spathaspora passalidarum (strain NRRL Y-27907 / 11-Y1)</name>
    <dbReference type="NCBI Taxonomy" id="619300"/>
    <lineage>
        <taxon>Eukaryota</taxon>
        <taxon>Fungi</taxon>
        <taxon>Dikarya</taxon>
        <taxon>Ascomycota</taxon>
        <taxon>Saccharomycotina</taxon>
        <taxon>Pichiomycetes</taxon>
        <taxon>Debaryomycetaceae</taxon>
        <taxon>Spathaspora</taxon>
    </lineage>
</organism>
<dbReference type="HOGENOM" id="CLU_2962376_0_0_1"/>
<protein>
    <submittedName>
        <fullName evidence="2">Uncharacterized protein</fullName>
    </submittedName>
</protein>
<dbReference type="RefSeq" id="XP_007374393.1">
    <property type="nucleotide sequence ID" value="XM_007374331.1"/>
</dbReference>
<evidence type="ECO:0000313" key="2">
    <source>
        <dbReference type="EMBL" id="EGW32878.1"/>
    </source>
</evidence>
<evidence type="ECO:0000256" key="1">
    <source>
        <dbReference type="SAM" id="MobiDB-lite"/>
    </source>
</evidence>